<comment type="caution">
    <text evidence="2">The sequence shown here is derived from an EMBL/GenBank/DDBJ whole genome shotgun (WGS) entry which is preliminary data.</text>
</comment>
<dbReference type="GO" id="GO:0016747">
    <property type="term" value="F:acyltransferase activity, transferring groups other than amino-acyl groups"/>
    <property type="evidence" value="ECO:0007669"/>
    <property type="project" value="InterPro"/>
</dbReference>
<dbReference type="PANTHER" id="PTHR43072:SF8">
    <property type="entry name" value="ACYLTRANSFERASE FABY-RELATED"/>
    <property type="match status" value="1"/>
</dbReference>
<evidence type="ECO:0000313" key="2">
    <source>
        <dbReference type="EMBL" id="RGQ37045.1"/>
    </source>
</evidence>
<proteinExistence type="predicted"/>
<organism evidence="2 3">
    <name type="scientific">[Clostridium] leptum</name>
    <dbReference type="NCBI Taxonomy" id="1535"/>
    <lineage>
        <taxon>Bacteria</taxon>
        <taxon>Bacillati</taxon>
        <taxon>Bacillota</taxon>
        <taxon>Clostridia</taxon>
        <taxon>Eubacteriales</taxon>
        <taxon>Oscillospiraceae</taxon>
        <taxon>Oscillospiraceae incertae sedis</taxon>
    </lineage>
</organism>
<dbReference type="CDD" id="cd04301">
    <property type="entry name" value="NAT_SF"/>
    <property type="match status" value="1"/>
</dbReference>
<keyword evidence="2" id="KW-0808">Transferase</keyword>
<dbReference type="EMBL" id="QRTC01000049">
    <property type="protein sequence ID" value="RGQ37045.1"/>
    <property type="molecule type" value="Genomic_DNA"/>
</dbReference>
<accession>A0A412AVK9</accession>
<evidence type="ECO:0000259" key="1">
    <source>
        <dbReference type="PROSITE" id="PS51186"/>
    </source>
</evidence>
<reference evidence="2 3" key="1">
    <citation type="submission" date="2018-08" db="EMBL/GenBank/DDBJ databases">
        <title>A genome reference for cultivated species of the human gut microbiota.</title>
        <authorList>
            <person name="Zou Y."/>
            <person name="Xue W."/>
            <person name="Luo G."/>
        </authorList>
    </citation>
    <scope>NUCLEOTIDE SEQUENCE [LARGE SCALE GENOMIC DNA]</scope>
    <source>
        <strain evidence="2 3">AF28-26</strain>
    </source>
</reference>
<sequence length="196" mass="22539">MDIKIRLAETGDVPQLLKIYEQYIDTPITFEYTLPTILDFTKRILSITKDYPYLVCEKQGKLVGYAYAHRHMEREAYQWNAELSIYLSRSYTSQGIGKRLYCALIELLEKQGVKNVYGGVTLPNVKSEKLHLGLGFSCLGVYRRTGFKCGQWHDIAWFGKEIGPYTQEPTPLKSIGDLSLEYLNMILQKYSSVDSE</sequence>
<dbReference type="Pfam" id="PF13420">
    <property type="entry name" value="Acetyltransf_4"/>
    <property type="match status" value="1"/>
</dbReference>
<protein>
    <submittedName>
        <fullName evidence="2">N-acetyltransferase</fullName>
    </submittedName>
</protein>
<dbReference type="PANTHER" id="PTHR43072">
    <property type="entry name" value="N-ACETYLTRANSFERASE"/>
    <property type="match status" value="1"/>
</dbReference>
<dbReference type="InterPro" id="IPR016181">
    <property type="entry name" value="Acyl_CoA_acyltransferase"/>
</dbReference>
<dbReference type="InterPro" id="IPR000182">
    <property type="entry name" value="GNAT_dom"/>
</dbReference>
<gene>
    <name evidence="2" type="ORF">DWY99_10925</name>
</gene>
<dbReference type="SUPFAM" id="SSF55729">
    <property type="entry name" value="Acyl-CoA N-acyltransferases (Nat)"/>
    <property type="match status" value="1"/>
</dbReference>
<evidence type="ECO:0000313" key="3">
    <source>
        <dbReference type="Proteomes" id="UP000284751"/>
    </source>
</evidence>
<dbReference type="AlphaFoldDB" id="A0A412AVK9"/>
<feature type="domain" description="N-acetyltransferase" evidence="1">
    <location>
        <begin position="3"/>
        <end position="163"/>
    </location>
</feature>
<dbReference type="Gene3D" id="3.40.630.30">
    <property type="match status" value="1"/>
</dbReference>
<name>A0A412AVK9_9FIRM</name>
<dbReference type="Proteomes" id="UP000284751">
    <property type="component" value="Unassembled WGS sequence"/>
</dbReference>
<dbReference type="PROSITE" id="PS51186">
    <property type="entry name" value="GNAT"/>
    <property type="match status" value="1"/>
</dbReference>